<keyword evidence="11" id="KW-1185">Reference proteome</keyword>
<feature type="binding site" evidence="8">
    <location>
        <begin position="177"/>
        <end position="179"/>
    </location>
    <ligand>
        <name>beta-D-galactose</name>
        <dbReference type="ChEBI" id="CHEBI:27667"/>
    </ligand>
</feature>
<feature type="binding site" evidence="7">
    <location>
        <position position="240"/>
    </location>
    <ligand>
        <name>beta-D-galactose</name>
        <dbReference type="ChEBI" id="CHEBI:27667"/>
    </ligand>
</feature>
<dbReference type="InterPro" id="IPR008183">
    <property type="entry name" value="Aldose_1/G6P_1-epimerase"/>
</dbReference>
<dbReference type="Pfam" id="PF01263">
    <property type="entry name" value="Aldose_epim"/>
    <property type="match status" value="1"/>
</dbReference>
<evidence type="ECO:0000256" key="1">
    <source>
        <dbReference type="ARBA" id="ARBA00005028"/>
    </source>
</evidence>
<evidence type="ECO:0000313" key="11">
    <source>
        <dbReference type="Proteomes" id="UP000078595"/>
    </source>
</evidence>
<keyword evidence="4 5" id="KW-0119">Carbohydrate metabolism</keyword>
<organism evidence="9">
    <name type="scientific">Kwoniella dejecticola CBS 10117</name>
    <dbReference type="NCBI Taxonomy" id="1296121"/>
    <lineage>
        <taxon>Eukaryota</taxon>
        <taxon>Fungi</taxon>
        <taxon>Dikarya</taxon>
        <taxon>Basidiomycota</taxon>
        <taxon>Agaricomycotina</taxon>
        <taxon>Tremellomycetes</taxon>
        <taxon>Tremellales</taxon>
        <taxon>Cryptococcaceae</taxon>
        <taxon>Kwoniella</taxon>
    </lineage>
</organism>
<name>A0A1A5ZUX5_9TREE</name>
<dbReference type="InterPro" id="IPR014718">
    <property type="entry name" value="GH-type_carb-bd"/>
</dbReference>
<protein>
    <recommendedName>
        <fullName evidence="5">Aldose 1-epimerase</fullName>
        <ecNumber evidence="5">5.1.3.3</ecNumber>
    </recommendedName>
</protein>
<dbReference type="EMBL" id="CP144537">
    <property type="protein sequence ID" value="WWC63756.1"/>
    <property type="molecule type" value="Genomic_DNA"/>
</dbReference>
<dbReference type="EC" id="5.1.3.3" evidence="5"/>
<dbReference type="STRING" id="1296121.A0A1A5ZUX5"/>
<dbReference type="AlphaFoldDB" id="A0A1A5ZUX5"/>
<dbReference type="OrthoDB" id="274691at2759"/>
<comment type="similarity">
    <text evidence="2 5">Belongs to the aldose epimerase family.</text>
</comment>
<evidence type="ECO:0000256" key="4">
    <source>
        <dbReference type="ARBA" id="ARBA00023277"/>
    </source>
</evidence>
<evidence type="ECO:0000256" key="7">
    <source>
        <dbReference type="PIRSR" id="PIRSR005096-2"/>
    </source>
</evidence>
<proteinExistence type="inferred from homology"/>
<dbReference type="Gene3D" id="2.70.98.10">
    <property type="match status" value="1"/>
</dbReference>
<evidence type="ECO:0000256" key="5">
    <source>
        <dbReference type="PIRNR" id="PIRNR005096"/>
    </source>
</evidence>
<dbReference type="GO" id="GO:0030246">
    <property type="term" value="F:carbohydrate binding"/>
    <property type="evidence" value="ECO:0007669"/>
    <property type="project" value="InterPro"/>
</dbReference>
<dbReference type="RefSeq" id="XP_018259453.1">
    <property type="nucleotide sequence ID" value="XM_018411641.1"/>
</dbReference>
<dbReference type="CDD" id="cd09019">
    <property type="entry name" value="galactose_mutarotase_like"/>
    <property type="match status" value="1"/>
</dbReference>
<reference evidence="10" key="3">
    <citation type="submission" date="2024-02" db="EMBL/GenBank/DDBJ databases">
        <title>Comparative genomics of Cryptococcus and Kwoniella reveals pathogenesis evolution and contrasting modes of karyotype evolution via chromosome fusion or intercentromeric recombination.</title>
        <authorList>
            <person name="Coelho M.A."/>
            <person name="David-Palma M."/>
            <person name="Shea T."/>
            <person name="Bowers K."/>
            <person name="McGinley-Smith S."/>
            <person name="Mohammad A.W."/>
            <person name="Gnirke A."/>
            <person name="Yurkov A.M."/>
            <person name="Nowrousian M."/>
            <person name="Sun S."/>
            <person name="Cuomo C.A."/>
            <person name="Heitman J."/>
        </authorList>
    </citation>
    <scope>NUCLEOTIDE SEQUENCE</scope>
    <source>
        <strain evidence="10">CBS 10117</strain>
    </source>
</reference>
<dbReference type="GO" id="GO:0033499">
    <property type="term" value="P:galactose catabolic process via UDP-galactose, Leloir pathway"/>
    <property type="evidence" value="ECO:0007669"/>
    <property type="project" value="TreeGrafter"/>
</dbReference>
<sequence length="341" mass="37913">MSQNATKIGTIDGQDVLEVRLKGDSGIEVGVITLGASIKDLQVPAPEGKRHVVLGFPSFEDHLANKGGHWGAVPGRVANRIAHGKFTLNGKHYQINLNENNRHVCHGGTSGFGVRNWTIKEQTPRSVTLEYKSADGEEGFPGNLVAQTTYTISDNNTLRMDWSATTDQETIVNLTSHAYYNLNGSQGENTSKHSLLFEADHYTPVDDGLIPTGEIKSVESTPFDFRQSRPIETPDSFHYDHNWVLRDHTGKLRRAAELISSDKDLKMEIWTDQPGIQFFDGKPLNIAQPGHDGLKIKSRYGIALEPQVHPDAINQSNFPNTILKPGETYQHHSELRFSQLQ</sequence>
<dbReference type="NCBIfam" id="NF008277">
    <property type="entry name" value="PRK11055.1"/>
    <property type="match status" value="1"/>
</dbReference>
<dbReference type="GO" id="GO:0004034">
    <property type="term" value="F:aldose 1-epimerase activity"/>
    <property type="evidence" value="ECO:0007669"/>
    <property type="project" value="UniProtKB-EC"/>
</dbReference>
<reference evidence="9" key="1">
    <citation type="submission" date="2013-07" db="EMBL/GenBank/DDBJ databases">
        <title>The Genome Sequence of Cryptococcus dejecticola CBS10117.</title>
        <authorList>
            <consortium name="The Broad Institute Genome Sequencing Platform"/>
            <person name="Cuomo C."/>
            <person name="Litvintseva A."/>
            <person name="Chen Y."/>
            <person name="Heitman J."/>
            <person name="Sun S."/>
            <person name="Springer D."/>
            <person name="Dromer F."/>
            <person name="Young S.K."/>
            <person name="Zeng Q."/>
            <person name="Gargeya S."/>
            <person name="Fitzgerald M."/>
            <person name="Abouelleil A."/>
            <person name="Alvarado L."/>
            <person name="Berlin A.M."/>
            <person name="Chapman S.B."/>
            <person name="Dewar J."/>
            <person name="Goldberg J."/>
            <person name="Griggs A."/>
            <person name="Gujja S."/>
            <person name="Hansen M."/>
            <person name="Howarth C."/>
            <person name="Imamovic A."/>
            <person name="Larimer J."/>
            <person name="McCowan C."/>
            <person name="Murphy C."/>
            <person name="Pearson M."/>
            <person name="Priest M."/>
            <person name="Roberts A."/>
            <person name="Saif S."/>
            <person name="Shea T."/>
            <person name="Sykes S."/>
            <person name="Wortman J."/>
            <person name="Nusbaum C."/>
            <person name="Birren B."/>
        </authorList>
    </citation>
    <scope>NUCLEOTIDE SEQUENCE [LARGE SCALE GENOMIC DNA]</scope>
    <source>
        <strain evidence="9">CBS 10117</strain>
    </source>
</reference>
<dbReference type="SUPFAM" id="SSF74650">
    <property type="entry name" value="Galactose mutarotase-like"/>
    <property type="match status" value="1"/>
</dbReference>
<evidence type="ECO:0000313" key="9">
    <source>
        <dbReference type="EMBL" id="OBR81611.1"/>
    </source>
</evidence>
<feature type="active site" description="Proton acceptor" evidence="6">
    <location>
        <position position="305"/>
    </location>
</feature>
<dbReference type="GeneID" id="28972081"/>
<dbReference type="InterPro" id="IPR011013">
    <property type="entry name" value="Gal_mutarotase_sf_dom"/>
</dbReference>
<reference evidence="10" key="2">
    <citation type="submission" date="2013-07" db="EMBL/GenBank/DDBJ databases">
        <authorList>
            <consortium name="The Broad Institute Genome Sequencing Platform"/>
            <person name="Cuomo C."/>
            <person name="Litvintseva A."/>
            <person name="Chen Y."/>
            <person name="Heitman J."/>
            <person name="Sun S."/>
            <person name="Springer D."/>
            <person name="Dromer F."/>
            <person name="Young S.K."/>
            <person name="Zeng Q."/>
            <person name="Gargeya S."/>
            <person name="Fitzgerald M."/>
            <person name="Abouelleil A."/>
            <person name="Alvarado L."/>
            <person name="Berlin A.M."/>
            <person name="Chapman S.B."/>
            <person name="Dewar J."/>
            <person name="Goldberg J."/>
            <person name="Griggs A."/>
            <person name="Gujja S."/>
            <person name="Hansen M."/>
            <person name="Howarth C."/>
            <person name="Imamovic A."/>
            <person name="Larimer J."/>
            <person name="McCowan C."/>
            <person name="Murphy C."/>
            <person name="Pearson M."/>
            <person name="Priest M."/>
            <person name="Roberts A."/>
            <person name="Saif S."/>
            <person name="Shea T."/>
            <person name="Sykes S."/>
            <person name="Wortman J."/>
            <person name="Nusbaum C."/>
            <person name="Birren B."/>
        </authorList>
    </citation>
    <scope>NUCLEOTIDE SEQUENCE</scope>
    <source>
        <strain evidence="10">CBS 10117</strain>
    </source>
</reference>
<comment type="pathway">
    <text evidence="1 5">Carbohydrate metabolism; hexose metabolism.</text>
</comment>
<dbReference type="PIRSF" id="PIRSF005096">
    <property type="entry name" value="GALM"/>
    <property type="match status" value="1"/>
</dbReference>
<dbReference type="EMBL" id="KI894037">
    <property type="protein sequence ID" value="OBR81611.1"/>
    <property type="molecule type" value="Genomic_DNA"/>
</dbReference>
<dbReference type="UniPathway" id="UPA00242"/>
<evidence type="ECO:0000313" key="10">
    <source>
        <dbReference type="EMBL" id="WWC63756.1"/>
    </source>
</evidence>
<dbReference type="KEGG" id="kdj:28972081"/>
<gene>
    <name evidence="9" type="ORF">I303_08382</name>
    <name evidence="10" type="ORF">I303_106361</name>
</gene>
<dbReference type="InterPro" id="IPR015443">
    <property type="entry name" value="Aldose_1-epimerase"/>
</dbReference>
<feature type="active site" description="Proton donor" evidence="6">
    <location>
        <position position="177"/>
    </location>
</feature>
<dbReference type="VEuPathDB" id="FungiDB:I303_08382"/>
<keyword evidence="3 5" id="KW-0413">Isomerase</keyword>
<evidence type="ECO:0000256" key="3">
    <source>
        <dbReference type="ARBA" id="ARBA00023235"/>
    </source>
</evidence>
<feature type="binding site" evidence="8">
    <location>
        <begin position="79"/>
        <end position="80"/>
    </location>
    <ligand>
        <name>beta-D-galactose</name>
        <dbReference type="ChEBI" id="CHEBI:27667"/>
    </ligand>
</feature>
<evidence type="ECO:0000256" key="8">
    <source>
        <dbReference type="PIRSR" id="PIRSR005096-3"/>
    </source>
</evidence>
<dbReference type="PANTHER" id="PTHR10091">
    <property type="entry name" value="ALDOSE-1-EPIMERASE"/>
    <property type="match status" value="1"/>
</dbReference>
<accession>A0A1A5ZUX5</accession>
<evidence type="ECO:0000256" key="6">
    <source>
        <dbReference type="PIRSR" id="PIRSR005096-1"/>
    </source>
</evidence>
<dbReference type="PANTHER" id="PTHR10091:SF0">
    <property type="entry name" value="GALACTOSE MUTAROTASE"/>
    <property type="match status" value="1"/>
</dbReference>
<dbReference type="InterPro" id="IPR047215">
    <property type="entry name" value="Galactose_mutarotase-like"/>
</dbReference>
<evidence type="ECO:0000256" key="2">
    <source>
        <dbReference type="ARBA" id="ARBA00006206"/>
    </source>
</evidence>
<comment type="catalytic activity">
    <reaction evidence="5">
        <text>alpha-D-glucose = beta-D-glucose</text>
        <dbReference type="Rhea" id="RHEA:10264"/>
        <dbReference type="ChEBI" id="CHEBI:15903"/>
        <dbReference type="ChEBI" id="CHEBI:17925"/>
        <dbReference type="EC" id="5.1.3.3"/>
    </reaction>
</comment>
<dbReference type="Proteomes" id="UP000078595">
    <property type="component" value="Chromosome 8"/>
</dbReference>
<dbReference type="GO" id="GO:0006006">
    <property type="term" value="P:glucose metabolic process"/>
    <property type="evidence" value="ECO:0007669"/>
    <property type="project" value="TreeGrafter"/>
</dbReference>